<reference evidence="3" key="2">
    <citation type="submission" date="2015-01" db="EMBL/GenBank/DDBJ databases">
        <title>Evolutionary Origins and Diversification of the Mycorrhizal Mutualists.</title>
        <authorList>
            <consortium name="DOE Joint Genome Institute"/>
            <consortium name="Mycorrhizal Genomics Consortium"/>
            <person name="Kohler A."/>
            <person name="Kuo A."/>
            <person name="Nagy L.G."/>
            <person name="Floudas D."/>
            <person name="Copeland A."/>
            <person name="Barry K.W."/>
            <person name="Cichocki N."/>
            <person name="Veneault-Fourrey C."/>
            <person name="LaButti K."/>
            <person name="Lindquist E.A."/>
            <person name="Lipzen A."/>
            <person name="Lundell T."/>
            <person name="Morin E."/>
            <person name="Murat C."/>
            <person name="Riley R."/>
            <person name="Ohm R."/>
            <person name="Sun H."/>
            <person name="Tunlid A."/>
            <person name="Henrissat B."/>
            <person name="Grigoriev I.V."/>
            <person name="Hibbett D.S."/>
            <person name="Martin F."/>
        </authorList>
    </citation>
    <scope>NUCLEOTIDE SEQUENCE [LARGE SCALE GENOMIC DNA]</scope>
    <source>
        <strain evidence="3">Foug A</strain>
    </source>
</reference>
<name>A0A0C3A3F5_9AGAM</name>
<dbReference type="Proteomes" id="UP000053989">
    <property type="component" value="Unassembled WGS sequence"/>
</dbReference>
<protein>
    <submittedName>
        <fullName evidence="2">Uncharacterized protein</fullName>
    </submittedName>
</protein>
<organism evidence="2 3">
    <name type="scientific">Scleroderma citrinum Foug A</name>
    <dbReference type="NCBI Taxonomy" id="1036808"/>
    <lineage>
        <taxon>Eukaryota</taxon>
        <taxon>Fungi</taxon>
        <taxon>Dikarya</taxon>
        <taxon>Basidiomycota</taxon>
        <taxon>Agaricomycotina</taxon>
        <taxon>Agaricomycetes</taxon>
        <taxon>Agaricomycetidae</taxon>
        <taxon>Boletales</taxon>
        <taxon>Sclerodermatineae</taxon>
        <taxon>Sclerodermataceae</taxon>
        <taxon>Scleroderma</taxon>
    </lineage>
</organism>
<feature type="compositionally biased region" description="Basic residues" evidence="1">
    <location>
        <begin position="81"/>
        <end position="90"/>
    </location>
</feature>
<reference evidence="2 3" key="1">
    <citation type="submission" date="2014-04" db="EMBL/GenBank/DDBJ databases">
        <authorList>
            <consortium name="DOE Joint Genome Institute"/>
            <person name="Kuo A."/>
            <person name="Kohler A."/>
            <person name="Nagy L.G."/>
            <person name="Floudas D."/>
            <person name="Copeland A."/>
            <person name="Barry K.W."/>
            <person name="Cichocki N."/>
            <person name="Veneault-Fourrey C."/>
            <person name="LaButti K."/>
            <person name="Lindquist E.A."/>
            <person name="Lipzen A."/>
            <person name="Lundell T."/>
            <person name="Morin E."/>
            <person name="Murat C."/>
            <person name="Sun H."/>
            <person name="Tunlid A."/>
            <person name="Henrissat B."/>
            <person name="Grigoriev I.V."/>
            <person name="Hibbett D.S."/>
            <person name="Martin F."/>
            <person name="Nordberg H.P."/>
            <person name="Cantor M.N."/>
            <person name="Hua S.X."/>
        </authorList>
    </citation>
    <scope>NUCLEOTIDE SEQUENCE [LARGE SCALE GENOMIC DNA]</scope>
    <source>
        <strain evidence="2 3">Foug A</strain>
    </source>
</reference>
<keyword evidence="3" id="KW-1185">Reference proteome</keyword>
<dbReference type="HOGENOM" id="CLU_2185515_0_0_1"/>
<proteinExistence type="predicted"/>
<evidence type="ECO:0000313" key="3">
    <source>
        <dbReference type="Proteomes" id="UP000053989"/>
    </source>
</evidence>
<dbReference type="InParanoid" id="A0A0C3A3F5"/>
<dbReference type="EMBL" id="KN822010">
    <property type="protein sequence ID" value="KIM68168.1"/>
    <property type="molecule type" value="Genomic_DNA"/>
</dbReference>
<sequence>MTSVTELSQALFESDTGGAPIMADLTAEACSLGPVAPDDLLACVRHNRLAYARIHQQPEFEGHADDNIEQSRCRQVQDHLNHHRKFNNSRHGRDTGQRSIHRACGFRDR</sequence>
<gene>
    <name evidence="2" type="ORF">SCLCIDRAFT_1209585</name>
</gene>
<dbReference type="AlphaFoldDB" id="A0A0C3A3F5"/>
<accession>A0A0C3A3F5</accession>
<evidence type="ECO:0000256" key="1">
    <source>
        <dbReference type="SAM" id="MobiDB-lite"/>
    </source>
</evidence>
<evidence type="ECO:0000313" key="2">
    <source>
        <dbReference type="EMBL" id="KIM68168.1"/>
    </source>
</evidence>
<feature type="region of interest" description="Disordered" evidence="1">
    <location>
        <begin position="80"/>
        <end position="109"/>
    </location>
</feature>